<reference evidence="1" key="1">
    <citation type="submission" date="2021-03" db="EMBL/GenBank/DDBJ databases">
        <title>Draft genome sequence of rust myrtle Austropuccinia psidii MF-1, a brazilian biotype.</title>
        <authorList>
            <person name="Quecine M.C."/>
            <person name="Pachon D.M.R."/>
            <person name="Bonatelli M.L."/>
            <person name="Correr F.H."/>
            <person name="Franceschini L.M."/>
            <person name="Leite T.F."/>
            <person name="Margarido G.R.A."/>
            <person name="Almeida C.A."/>
            <person name="Ferrarezi J.A."/>
            <person name="Labate C.A."/>
        </authorList>
    </citation>
    <scope>NUCLEOTIDE SEQUENCE</scope>
    <source>
        <strain evidence="1">MF-1</strain>
    </source>
</reference>
<sequence length="389" mass="44482">MHGCTLLKVEYPIVPPSPDRVNVSLRFATSILLCAKAIYQDCSRHLGESSLDSLIPKAVHNGLGYGITPGDNSYSSGEHTLINSEATASDVPSEGLHQEFPRQRYSAYDKPESLIFGSNSLKNHFHLLIPENQLLRKESHAEILSHHDPELLRRVEWLQKLHETDGSSGTVKFQEALEAVTPFWSAIAEIRQKSQKLKSMCQWARFGELRVSHCKVQNAPENKKAKGLLWLIQEDGGAYTNLLALDKIVALWLMRTLKYHEGCLLETNQANHPNIETAKRNFHQWLFNEFFFPRQGLPVMGFTWREVLGRHSAAKNFGWVQRTIIEYLTQASEEVNENLTLGFLVFSWLQADETQSIKNLYNYQRLAEIKANIKSKPKRTKTKKSEDWL</sequence>
<evidence type="ECO:0000313" key="1">
    <source>
        <dbReference type="EMBL" id="MBW0484166.1"/>
    </source>
</evidence>
<dbReference type="Proteomes" id="UP000765509">
    <property type="component" value="Unassembled WGS sequence"/>
</dbReference>
<keyword evidence="2" id="KW-1185">Reference proteome</keyword>
<protein>
    <submittedName>
        <fullName evidence="1">Uncharacterized protein</fullName>
    </submittedName>
</protein>
<accession>A0A9Q3GY29</accession>
<proteinExistence type="predicted"/>
<dbReference type="EMBL" id="AVOT02007564">
    <property type="protein sequence ID" value="MBW0484166.1"/>
    <property type="molecule type" value="Genomic_DNA"/>
</dbReference>
<evidence type="ECO:0000313" key="2">
    <source>
        <dbReference type="Proteomes" id="UP000765509"/>
    </source>
</evidence>
<dbReference type="AlphaFoldDB" id="A0A9Q3GY29"/>
<name>A0A9Q3GY29_9BASI</name>
<organism evidence="1 2">
    <name type="scientific">Austropuccinia psidii MF-1</name>
    <dbReference type="NCBI Taxonomy" id="1389203"/>
    <lineage>
        <taxon>Eukaryota</taxon>
        <taxon>Fungi</taxon>
        <taxon>Dikarya</taxon>
        <taxon>Basidiomycota</taxon>
        <taxon>Pucciniomycotina</taxon>
        <taxon>Pucciniomycetes</taxon>
        <taxon>Pucciniales</taxon>
        <taxon>Sphaerophragmiaceae</taxon>
        <taxon>Austropuccinia</taxon>
    </lineage>
</organism>
<gene>
    <name evidence="1" type="ORF">O181_023881</name>
</gene>
<comment type="caution">
    <text evidence="1">The sequence shown here is derived from an EMBL/GenBank/DDBJ whole genome shotgun (WGS) entry which is preliminary data.</text>
</comment>